<comment type="caution">
    <text evidence="1">The sequence shown here is derived from an EMBL/GenBank/DDBJ whole genome shotgun (WGS) entry which is preliminary data.</text>
</comment>
<sequence>MPREPKPSHVLGSGRIVAAGGGNVTRVVAPSMYVVPSAGPVESASASSLGTEASHTSSSLIYMGAKLGDEHKAASNPGGTGWSQPGLFKGTFTGPHTDVLSLPPTRDGLLDDLDDLKVYEPPTTVTTSDYRALVKAHNAMVRSAPKAVTFRRMTNQHADRAMRKRHGVATTEVLDQCSFHRDRSSLLPHMWHANKTRLGGTLQGAHGELLKGAHGNAPLYWL</sequence>
<keyword evidence="2" id="KW-1185">Reference proteome</keyword>
<organism evidence="1 2">
    <name type="scientific">Pycnococcus provasolii</name>
    <dbReference type="NCBI Taxonomy" id="41880"/>
    <lineage>
        <taxon>Eukaryota</taxon>
        <taxon>Viridiplantae</taxon>
        <taxon>Chlorophyta</taxon>
        <taxon>Pseudoscourfieldiophyceae</taxon>
        <taxon>Pseudoscourfieldiales</taxon>
        <taxon>Pycnococcaceae</taxon>
        <taxon>Pycnococcus</taxon>
    </lineage>
</organism>
<dbReference type="Proteomes" id="UP000660262">
    <property type="component" value="Unassembled WGS sequence"/>
</dbReference>
<evidence type="ECO:0000313" key="1">
    <source>
        <dbReference type="EMBL" id="GHP03576.1"/>
    </source>
</evidence>
<dbReference type="AlphaFoldDB" id="A0A830H8J2"/>
<proteinExistence type="predicted"/>
<reference evidence="1" key="1">
    <citation type="submission" date="2020-10" db="EMBL/GenBank/DDBJ databases">
        <title>Unveiling of a novel bifunctional photoreceptor, Dualchrome1, isolated from a cosmopolitan green alga.</title>
        <authorList>
            <person name="Suzuki S."/>
            <person name="Kawachi M."/>
        </authorList>
    </citation>
    <scope>NUCLEOTIDE SEQUENCE</scope>
    <source>
        <strain evidence="1">NIES 2893</strain>
    </source>
</reference>
<dbReference type="EMBL" id="BNJQ01000005">
    <property type="protein sequence ID" value="GHP03576.1"/>
    <property type="molecule type" value="Genomic_DNA"/>
</dbReference>
<protein>
    <submittedName>
        <fullName evidence="1">Uncharacterized protein</fullName>
    </submittedName>
</protein>
<name>A0A830H8J2_9CHLO</name>
<gene>
    <name evidence="1" type="ORF">PPROV_000233100</name>
</gene>
<evidence type="ECO:0000313" key="2">
    <source>
        <dbReference type="Proteomes" id="UP000660262"/>
    </source>
</evidence>
<accession>A0A830H8J2</accession>